<evidence type="ECO:0000256" key="1">
    <source>
        <dbReference type="ARBA" id="ARBA00004651"/>
    </source>
</evidence>
<feature type="domain" description="ABC3 transporter permease C-terminal" evidence="7">
    <location>
        <begin position="323"/>
        <end position="435"/>
    </location>
</feature>
<dbReference type="Proteomes" id="UP000829476">
    <property type="component" value="Chromosome"/>
</dbReference>
<feature type="domain" description="MacB-like periplasmic core" evidence="8">
    <location>
        <begin position="20"/>
        <end position="273"/>
    </location>
</feature>
<evidence type="ECO:0000313" key="9">
    <source>
        <dbReference type="EMBL" id="UNY98459.1"/>
    </source>
</evidence>
<feature type="transmembrane region" description="Helical" evidence="6">
    <location>
        <begin position="408"/>
        <end position="430"/>
    </location>
</feature>
<evidence type="ECO:0000259" key="7">
    <source>
        <dbReference type="Pfam" id="PF02687"/>
    </source>
</evidence>
<feature type="transmembrane region" description="Helical" evidence="6">
    <location>
        <begin position="21"/>
        <end position="41"/>
    </location>
</feature>
<dbReference type="RefSeq" id="WP_242936865.1">
    <property type="nucleotide sequence ID" value="NZ_CP094326.1"/>
</dbReference>
<keyword evidence="2" id="KW-1003">Cell membrane</keyword>
<dbReference type="InterPro" id="IPR050250">
    <property type="entry name" value="Macrolide_Exporter_MacB"/>
</dbReference>
<organism evidence="9 10">
    <name type="scientific">Zhouia spongiae</name>
    <dbReference type="NCBI Taxonomy" id="2202721"/>
    <lineage>
        <taxon>Bacteria</taxon>
        <taxon>Pseudomonadati</taxon>
        <taxon>Bacteroidota</taxon>
        <taxon>Flavobacteriia</taxon>
        <taxon>Flavobacteriales</taxon>
        <taxon>Flavobacteriaceae</taxon>
        <taxon>Zhouia</taxon>
    </lineage>
</organism>
<dbReference type="PANTHER" id="PTHR30572">
    <property type="entry name" value="MEMBRANE COMPONENT OF TRANSPORTER-RELATED"/>
    <property type="match status" value="1"/>
</dbReference>
<reference evidence="9 10" key="1">
    <citation type="journal article" date="2018" name="Int. J. Syst. Evol. Microbiol.">
        <title>Zhouia spongiae sp. nov., isolated from a marine sponge.</title>
        <authorList>
            <person name="Zhuang L."/>
            <person name="Lin B."/>
            <person name="Qin F."/>
            <person name="Luo L."/>
        </authorList>
    </citation>
    <scope>NUCLEOTIDE SEQUENCE [LARGE SCALE GENOMIC DNA]</scope>
    <source>
        <strain evidence="9 10">HN-Y44</strain>
    </source>
</reference>
<dbReference type="PANTHER" id="PTHR30572:SF18">
    <property type="entry name" value="ABC-TYPE MACROLIDE FAMILY EXPORT SYSTEM PERMEASE COMPONENT 2"/>
    <property type="match status" value="1"/>
</dbReference>
<evidence type="ECO:0000256" key="5">
    <source>
        <dbReference type="ARBA" id="ARBA00023136"/>
    </source>
</evidence>
<keyword evidence="10" id="KW-1185">Reference proteome</keyword>
<accession>A0ABY3YKW4</accession>
<dbReference type="Pfam" id="PF02687">
    <property type="entry name" value="FtsX"/>
    <property type="match status" value="1"/>
</dbReference>
<proteinExistence type="predicted"/>
<keyword evidence="4 6" id="KW-1133">Transmembrane helix</keyword>
<evidence type="ECO:0000259" key="8">
    <source>
        <dbReference type="Pfam" id="PF12704"/>
    </source>
</evidence>
<dbReference type="InterPro" id="IPR003838">
    <property type="entry name" value="ABC3_permease_C"/>
</dbReference>
<gene>
    <name evidence="9" type="ORF">MQE36_15435</name>
</gene>
<dbReference type="InterPro" id="IPR025857">
    <property type="entry name" value="MacB_PCD"/>
</dbReference>
<dbReference type="EMBL" id="CP094326">
    <property type="protein sequence ID" value="UNY98459.1"/>
    <property type="molecule type" value="Genomic_DNA"/>
</dbReference>
<name>A0ABY3YKW4_9FLAO</name>
<evidence type="ECO:0000256" key="2">
    <source>
        <dbReference type="ARBA" id="ARBA00022475"/>
    </source>
</evidence>
<evidence type="ECO:0000256" key="3">
    <source>
        <dbReference type="ARBA" id="ARBA00022692"/>
    </source>
</evidence>
<evidence type="ECO:0000256" key="6">
    <source>
        <dbReference type="SAM" id="Phobius"/>
    </source>
</evidence>
<comment type="subcellular location">
    <subcellularLocation>
        <location evidence="1">Cell membrane</location>
        <topology evidence="1">Multi-pass membrane protein</topology>
    </subcellularLocation>
</comment>
<evidence type="ECO:0000313" key="10">
    <source>
        <dbReference type="Proteomes" id="UP000829476"/>
    </source>
</evidence>
<keyword evidence="3 6" id="KW-0812">Transmembrane</keyword>
<protein>
    <submittedName>
        <fullName evidence="9">FtsX-like permease family protein</fullName>
    </submittedName>
</protein>
<feature type="transmembrane region" description="Helical" evidence="6">
    <location>
        <begin position="362"/>
        <end position="388"/>
    </location>
</feature>
<sequence>MFKNYIKIALNSLRKNVLYTGVTLFGISFTLMVLIFAVAVLENELGNNKPMSDSDKLLFIPSMTAVGFERQTETEYDSTVVDGILKIDTITTTKINRANIVNESNSALSYAVFNEKIKPMTSPKLKSVYFPGVSINVYPANTKLELEANLVDAEFWKIFDFEFLEGKPFSEMTVDNRVREIVMKKAAAQAYFGKKDNYLGLEFVWGTRGNFKVVGIINKSASSNQAVRADIYMPITFANEHLLDFNFGHLGSCNAVLLAHKKTDLGKISRELDKAEKTIQSVNDFDEFSFNEKSIRDMYAWSFIGTQKQRFGNKLLQYVLTGLILFMLIPLINLINLNSTRVLERSGEIGVRKAFGAQTRDVLVQFLFENLILTLIGGAMGLILSQLLLGIFNTNEWLGETHLSINPLVAFIGLIIIVVFSFLSGILPAYRISRIAIANALKTSSL</sequence>
<feature type="transmembrane region" description="Helical" evidence="6">
    <location>
        <begin position="315"/>
        <end position="335"/>
    </location>
</feature>
<dbReference type="Pfam" id="PF12704">
    <property type="entry name" value="MacB_PCD"/>
    <property type="match status" value="1"/>
</dbReference>
<evidence type="ECO:0000256" key="4">
    <source>
        <dbReference type="ARBA" id="ARBA00022989"/>
    </source>
</evidence>
<keyword evidence="5 6" id="KW-0472">Membrane</keyword>